<evidence type="ECO:0000313" key="2">
    <source>
        <dbReference type="EMBL" id="EWM30339.1"/>
    </source>
</evidence>
<dbReference type="PANTHER" id="PTHR13131:SF5">
    <property type="entry name" value="CYSTINOSIN"/>
    <property type="match status" value="1"/>
</dbReference>
<dbReference type="OrthoDB" id="75720at2759"/>
<feature type="transmembrane region" description="Helical" evidence="1">
    <location>
        <begin position="21"/>
        <end position="42"/>
    </location>
</feature>
<gene>
    <name evidence="2" type="ORF">Naga_100003g145</name>
</gene>
<accession>W7UBI0</accession>
<protein>
    <submittedName>
        <fullName evidence="2">Uncharacterized protein</fullName>
    </submittedName>
</protein>
<dbReference type="InterPro" id="IPR005282">
    <property type="entry name" value="LC_transporter"/>
</dbReference>
<dbReference type="GO" id="GO:0015184">
    <property type="term" value="F:L-cystine transmembrane transporter activity"/>
    <property type="evidence" value="ECO:0007669"/>
    <property type="project" value="TreeGrafter"/>
</dbReference>
<name>W7UBI0_9STRA</name>
<dbReference type="Proteomes" id="UP000019335">
    <property type="component" value="Chromosome 1"/>
</dbReference>
<keyword evidence="1" id="KW-0472">Membrane</keyword>
<keyword evidence="1" id="KW-0812">Transmembrane</keyword>
<keyword evidence="1" id="KW-1133">Transmembrane helix</keyword>
<dbReference type="AlphaFoldDB" id="W7UBI0"/>
<feature type="transmembrane region" description="Helical" evidence="1">
    <location>
        <begin position="71"/>
        <end position="92"/>
    </location>
</feature>
<organism evidence="2 3">
    <name type="scientific">Nannochloropsis gaditana</name>
    <dbReference type="NCBI Taxonomy" id="72520"/>
    <lineage>
        <taxon>Eukaryota</taxon>
        <taxon>Sar</taxon>
        <taxon>Stramenopiles</taxon>
        <taxon>Ochrophyta</taxon>
        <taxon>Eustigmatophyceae</taxon>
        <taxon>Eustigmatales</taxon>
        <taxon>Monodopsidaceae</taxon>
        <taxon>Nannochloropsis</taxon>
    </lineage>
</organism>
<dbReference type="GO" id="GO:0005774">
    <property type="term" value="C:vacuolar membrane"/>
    <property type="evidence" value="ECO:0007669"/>
    <property type="project" value="TreeGrafter"/>
</dbReference>
<sequence length="154" mass="17581">MTAYPVLMYYIIARFASRVFQIGWTICLFMILEFVFAALFGYSGVFSVLQLLVDCAVTNDWGGINGNALKFYLGLFSIAFDLLFMIQHFVLYPTSATAVTPSKWKITFVGAVHKLYHRLMREGQNAYTLRISKKLSTTRTEIIIRFKASAFQES</sequence>
<proteinExistence type="predicted"/>
<dbReference type="PANTHER" id="PTHR13131">
    <property type="entry name" value="CYSTINOSIN"/>
    <property type="match status" value="1"/>
</dbReference>
<reference evidence="2 3" key="1">
    <citation type="journal article" date="2014" name="Mol. Plant">
        <title>Chromosome Scale Genome Assembly and Transcriptome Profiling of Nannochloropsis gaditana in Nitrogen Depletion.</title>
        <authorList>
            <person name="Corteggiani Carpinelli E."/>
            <person name="Telatin A."/>
            <person name="Vitulo N."/>
            <person name="Forcato C."/>
            <person name="D'Angelo M."/>
            <person name="Schiavon R."/>
            <person name="Vezzi A."/>
            <person name="Giacometti G.M."/>
            <person name="Morosinotto T."/>
            <person name="Valle G."/>
        </authorList>
    </citation>
    <scope>NUCLEOTIDE SEQUENCE [LARGE SCALE GENOMIC DNA]</scope>
    <source>
        <strain evidence="2 3">B-31</strain>
    </source>
</reference>
<evidence type="ECO:0000256" key="1">
    <source>
        <dbReference type="SAM" id="Phobius"/>
    </source>
</evidence>
<evidence type="ECO:0000313" key="3">
    <source>
        <dbReference type="Proteomes" id="UP000019335"/>
    </source>
</evidence>
<keyword evidence="3" id="KW-1185">Reference proteome</keyword>
<comment type="caution">
    <text evidence="2">The sequence shown here is derived from an EMBL/GenBank/DDBJ whole genome shotgun (WGS) entry which is preliminary data.</text>
</comment>
<dbReference type="EMBL" id="AZIL01000038">
    <property type="protein sequence ID" value="EWM30339.1"/>
    <property type="molecule type" value="Genomic_DNA"/>
</dbReference>